<sequence>AAASSSKESLRSLFLAIYIYMPRTCTGAVTKLDFSVAPPTPAILGHTRSPACIGRMFSIVSRRSSRPSCAVSIACAAAFVLLLTLVACGQPADSASVNRAENPLHGGHVRQGPPELQLQPVHGLHGRPLQAAQRLLPAEHLHHEAGRQDRPLLLLLPPARNELSCSRQRRGPRMSGASASAGRQSTKAEWAPLLAGRVPAASAAAPPAPATGSRTRLESLTAQQFAATGQAGAAIECRIGDSLVADLEVAREGRAIPISV</sequence>
<dbReference type="AlphaFoldDB" id="A0A1I8F3F6"/>
<organism evidence="2 3">
    <name type="scientific">Macrostomum lignano</name>
    <dbReference type="NCBI Taxonomy" id="282301"/>
    <lineage>
        <taxon>Eukaryota</taxon>
        <taxon>Metazoa</taxon>
        <taxon>Spiralia</taxon>
        <taxon>Lophotrochozoa</taxon>
        <taxon>Platyhelminthes</taxon>
        <taxon>Rhabditophora</taxon>
        <taxon>Macrostomorpha</taxon>
        <taxon>Macrostomida</taxon>
        <taxon>Macrostomidae</taxon>
        <taxon>Macrostomum</taxon>
    </lineage>
</organism>
<proteinExistence type="predicted"/>
<feature type="compositionally biased region" description="Polar residues" evidence="1">
    <location>
        <begin position="177"/>
        <end position="186"/>
    </location>
</feature>
<feature type="region of interest" description="Disordered" evidence="1">
    <location>
        <begin position="99"/>
        <end position="121"/>
    </location>
</feature>
<feature type="region of interest" description="Disordered" evidence="1">
    <location>
        <begin position="164"/>
        <end position="186"/>
    </location>
</feature>
<name>A0A1I8F3F6_9PLAT</name>
<protein>
    <submittedName>
        <fullName evidence="3">Ig-like domain-containing protein</fullName>
    </submittedName>
</protein>
<accession>A0A1I8F3F6</accession>
<dbReference type="Proteomes" id="UP000095280">
    <property type="component" value="Unplaced"/>
</dbReference>
<reference evidence="3" key="1">
    <citation type="submission" date="2016-11" db="UniProtKB">
        <authorList>
            <consortium name="WormBaseParasite"/>
        </authorList>
    </citation>
    <scope>IDENTIFICATION</scope>
</reference>
<keyword evidence="2" id="KW-1185">Reference proteome</keyword>
<evidence type="ECO:0000313" key="2">
    <source>
        <dbReference type="Proteomes" id="UP000095280"/>
    </source>
</evidence>
<dbReference type="WBParaSite" id="maker-unitig_18287-snap-gene-0.2-mRNA-1">
    <property type="protein sequence ID" value="maker-unitig_18287-snap-gene-0.2-mRNA-1"/>
    <property type="gene ID" value="maker-unitig_18287-snap-gene-0.2"/>
</dbReference>
<evidence type="ECO:0000313" key="3">
    <source>
        <dbReference type="WBParaSite" id="maker-unitig_18287-snap-gene-0.2-mRNA-1"/>
    </source>
</evidence>
<evidence type="ECO:0000256" key="1">
    <source>
        <dbReference type="SAM" id="MobiDB-lite"/>
    </source>
</evidence>